<dbReference type="EMBL" id="KL142424">
    <property type="protein sequence ID" value="KDR66331.1"/>
    <property type="molecule type" value="Genomic_DNA"/>
</dbReference>
<sequence length="113" mass="12823">MPHPLQAASSINVTRSVNWALDEDEEEPGQLEPNTSQGRQPVGYRHSPIGLHPHRAPSPPSPRNYDNYRSSECTREGESPYPPLLFARQPLPLLPLWLPDHPPLAVIFIYEKR</sequence>
<reference evidence="3" key="1">
    <citation type="journal article" date="2014" name="Proc. Natl. Acad. Sci. U.S.A.">
        <title>Extensive sampling of basidiomycete genomes demonstrates inadequacy of the white-rot/brown-rot paradigm for wood decay fungi.</title>
        <authorList>
            <person name="Riley R."/>
            <person name="Salamov A.A."/>
            <person name="Brown D.W."/>
            <person name="Nagy L.G."/>
            <person name="Floudas D."/>
            <person name="Held B.W."/>
            <person name="Levasseur A."/>
            <person name="Lombard V."/>
            <person name="Morin E."/>
            <person name="Otillar R."/>
            <person name="Lindquist E.A."/>
            <person name="Sun H."/>
            <person name="LaButti K.M."/>
            <person name="Schmutz J."/>
            <person name="Jabbour D."/>
            <person name="Luo H."/>
            <person name="Baker S.E."/>
            <person name="Pisabarro A.G."/>
            <person name="Walton J.D."/>
            <person name="Blanchette R.A."/>
            <person name="Henrissat B."/>
            <person name="Martin F."/>
            <person name="Cullen D."/>
            <person name="Hibbett D.S."/>
            <person name="Grigoriev I.V."/>
        </authorList>
    </citation>
    <scope>NUCLEOTIDE SEQUENCE [LARGE SCALE GENOMIC DNA]</scope>
    <source>
        <strain evidence="3">CBS 339.88</strain>
    </source>
</reference>
<proteinExistence type="predicted"/>
<keyword evidence="3" id="KW-1185">Reference proteome</keyword>
<name>A0A067S686_GALM3</name>
<dbReference type="Proteomes" id="UP000027222">
    <property type="component" value="Unassembled WGS sequence"/>
</dbReference>
<dbReference type="AlphaFoldDB" id="A0A067S686"/>
<feature type="region of interest" description="Disordered" evidence="1">
    <location>
        <begin position="1"/>
        <end position="78"/>
    </location>
</feature>
<feature type="compositionally biased region" description="Polar residues" evidence="1">
    <location>
        <begin position="7"/>
        <end position="17"/>
    </location>
</feature>
<organism evidence="2 3">
    <name type="scientific">Galerina marginata (strain CBS 339.88)</name>
    <dbReference type="NCBI Taxonomy" id="685588"/>
    <lineage>
        <taxon>Eukaryota</taxon>
        <taxon>Fungi</taxon>
        <taxon>Dikarya</taxon>
        <taxon>Basidiomycota</taxon>
        <taxon>Agaricomycotina</taxon>
        <taxon>Agaricomycetes</taxon>
        <taxon>Agaricomycetidae</taxon>
        <taxon>Agaricales</taxon>
        <taxon>Agaricineae</taxon>
        <taxon>Strophariaceae</taxon>
        <taxon>Galerina</taxon>
    </lineage>
</organism>
<evidence type="ECO:0000256" key="1">
    <source>
        <dbReference type="SAM" id="MobiDB-lite"/>
    </source>
</evidence>
<evidence type="ECO:0000313" key="2">
    <source>
        <dbReference type="EMBL" id="KDR66331.1"/>
    </source>
</evidence>
<dbReference type="HOGENOM" id="CLU_2133704_0_0_1"/>
<evidence type="ECO:0000313" key="3">
    <source>
        <dbReference type="Proteomes" id="UP000027222"/>
    </source>
</evidence>
<protein>
    <submittedName>
        <fullName evidence="2">Uncharacterized protein</fullName>
    </submittedName>
</protein>
<gene>
    <name evidence="2" type="ORF">GALMADRAFT_147935</name>
</gene>
<accession>A0A067S686</accession>